<accession>A0A382VQE4</accession>
<dbReference type="SUPFAM" id="SSF53756">
    <property type="entry name" value="UDP-Glycosyltransferase/glycogen phosphorylase"/>
    <property type="match status" value="1"/>
</dbReference>
<dbReference type="AlphaFoldDB" id="A0A382VQE4"/>
<dbReference type="EMBL" id="UINC01153796">
    <property type="protein sequence ID" value="SVD48712.1"/>
    <property type="molecule type" value="Genomic_DNA"/>
</dbReference>
<feature type="non-terminal residue" evidence="1">
    <location>
        <position position="259"/>
    </location>
</feature>
<gene>
    <name evidence="1" type="ORF">METZ01_LOCUS401566</name>
</gene>
<protein>
    <recommendedName>
        <fullName evidence="2">Glycosyl transferase family 1 domain-containing protein</fullName>
    </recommendedName>
</protein>
<reference evidence="1" key="1">
    <citation type="submission" date="2018-05" db="EMBL/GenBank/DDBJ databases">
        <authorList>
            <person name="Lanie J.A."/>
            <person name="Ng W.-L."/>
            <person name="Kazmierczak K.M."/>
            <person name="Andrzejewski T.M."/>
            <person name="Davidsen T.M."/>
            <person name="Wayne K.J."/>
            <person name="Tettelin H."/>
            <person name="Glass J.I."/>
            <person name="Rusch D."/>
            <person name="Podicherti R."/>
            <person name="Tsui H.-C.T."/>
            <person name="Winkler M.E."/>
        </authorList>
    </citation>
    <scope>NUCLEOTIDE SEQUENCE</scope>
</reference>
<evidence type="ECO:0000313" key="1">
    <source>
        <dbReference type="EMBL" id="SVD48712.1"/>
    </source>
</evidence>
<sequence>MKKIKVLAIGDIGNIIRTLQKFMKKSEIHLINYPRDGSAFLVNTDNVELFETRKVTDQVKKINEIKDDFDICLTTASERVAYLTDLNYIAYYLGRDIDVPRFKKNSAEEWQNEPIFNRNFFERKFYWNAFKNAVAHVAGMWQYEHLAKYTKTGINSARIPIDTDEFNPDVNPIDRKKTKFTFFSPMRMERAKGTDLLWNAIKLCKSDFEILGIDWFGETTEEERKFKKKLIDEMPSQIKLIPPIKRSEIAKYYTFADAV</sequence>
<dbReference type="Gene3D" id="3.40.50.2000">
    <property type="entry name" value="Glycogen Phosphorylase B"/>
    <property type="match status" value="1"/>
</dbReference>
<name>A0A382VQE4_9ZZZZ</name>
<proteinExistence type="predicted"/>
<organism evidence="1">
    <name type="scientific">marine metagenome</name>
    <dbReference type="NCBI Taxonomy" id="408172"/>
    <lineage>
        <taxon>unclassified sequences</taxon>
        <taxon>metagenomes</taxon>
        <taxon>ecological metagenomes</taxon>
    </lineage>
</organism>
<evidence type="ECO:0008006" key="2">
    <source>
        <dbReference type="Google" id="ProtNLM"/>
    </source>
</evidence>